<name>A0A1H0D6J3_9BACI</name>
<evidence type="ECO:0000313" key="2">
    <source>
        <dbReference type="EMBL" id="SDN65709.1"/>
    </source>
</evidence>
<protein>
    <submittedName>
        <fullName evidence="2">Uncharacterized protein</fullName>
    </submittedName>
</protein>
<accession>A0A1H0D6J3</accession>
<organism evidence="2 3">
    <name type="scientific">Alkalicoccus daliensis</name>
    <dbReference type="NCBI Taxonomy" id="745820"/>
    <lineage>
        <taxon>Bacteria</taxon>
        <taxon>Bacillati</taxon>
        <taxon>Bacillota</taxon>
        <taxon>Bacilli</taxon>
        <taxon>Bacillales</taxon>
        <taxon>Bacillaceae</taxon>
        <taxon>Alkalicoccus</taxon>
    </lineage>
</organism>
<keyword evidence="1" id="KW-0472">Membrane</keyword>
<keyword evidence="1" id="KW-0812">Transmembrane</keyword>
<proteinExistence type="predicted"/>
<keyword evidence="3" id="KW-1185">Reference proteome</keyword>
<gene>
    <name evidence="2" type="ORF">SAMN04488053_102360</name>
</gene>
<keyword evidence="1" id="KW-1133">Transmembrane helix</keyword>
<dbReference type="EMBL" id="FNIL01000002">
    <property type="protein sequence ID" value="SDN65709.1"/>
    <property type="molecule type" value="Genomic_DNA"/>
</dbReference>
<feature type="transmembrane region" description="Helical" evidence="1">
    <location>
        <begin position="12"/>
        <end position="38"/>
    </location>
</feature>
<evidence type="ECO:0000256" key="1">
    <source>
        <dbReference type="SAM" id="Phobius"/>
    </source>
</evidence>
<dbReference type="RefSeq" id="WP_175444195.1">
    <property type="nucleotide sequence ID" value="NZ_FNIL01000002.1"/>
</dbReference>
<dbReference type="AlphaFoldDB" id="A0A1H0D6J3"/>
<sequence>MKYNAHALSYAIIFAIITLSITKDFSIILTNGLLGFIVGDIIKKNNIKESNAA</sequence>
<evidence type="ECO:0000313" key="3">
    <source>
        <dbReference type="Proteomes" id="UP000198778"/>
    </source>
</evidence>
<reference evidence="3" key="1">
    <citation type="submission" date="2016-10" db="EMBL/GenBank/DDBJ databases">
        <authorList>
            <person name="Varghese N."/>
            <person name="Submissions S."/>
        </authorList>
    </citation>
    <scope>NUCLEOTIDE SEQUENCE [LARGE SCALE GENOMIC DNA]</scope>
    <source>
        <strain evidence="3">CGMCC 1.10369</strain>
    </source>
</reference>
<dbReference type="Proteomes" id="UP000198778">
    <property type="component" value="Unassembled WGS sequence"/>
</dbReference>